<evidence type="ECO:0000256" key="5">
    <source>
        <dbReference type="PROSITE-ProRule" id="PRU00035"/>
    </source>
</evidence>
<feature type="compositionally biased region" description="Basic residues" evidence="7">
    <location>
        <begin position="1777"/>
        <end position="1786"/>
    </location>
</feature>
<feature type="region of interest" description="Disordered" evidence="7">
    <location>
        <begin position="1920"/>
        <end position="2043"/>
    </location>
</feature>
<gene>
    <name evidence="9" type="primary">BRWD1</name>
</gene>
<dbReference type="CDD" id="cd00200">
    <property type="entry name" value="WD40"/>
    <property type="match status" value="1"/>
</dbReference>
<feature type="domain" description="Bromo" evidence="8">
    <location>
        <begin position="1152"/>
        <end position="1222"/>
    </location>
</feature>
<feature type="repeat" description="WD" evidence="6">
    <location>
        <begin position="182"/>
        <end position="223"/>
    </location>
</feature>
<dbReference type="SMART" id="SM00320">
    <property type="entry name" value="WD40"/>
    <property type="match status" value="7"/>
</dbReference>
<feature type="repeat" description="WD" evidence="6">
    <location>
        <begin position="266"/>
        <end position="302"/>
    </location>
</feature>
<evidence type="ECO:0000256" key="7">
    <source>
        <dbReference type="SAM" id="MobiDB-lite"/>
    </source>
</evidence>
<dbReference type="PANTHER" id="PTHR16266:SF26">
    <property type="entry name" value="BROMODOMAIN AND WD REPEAT-CONTAINING PROTEIN 1"/>
    <property type="match status" value="1"/>
</dbReference>
<dbReference type="SMART" id="SM00297">
    <property type="entry name" value="BROMO"/>
    <property type="match status" value="1"/>
</dbReference>
<feature type="compositionally biased region" description="Basic residues" evidence="7">
    <location>
        <begin position="1309"/>
        <end position="1322"/>
    </location>
</feature>
<dbReference type="InterPro" id="IPR057451">
    <property type="entry name" value="BRWD/PHIP_AD"/>
</dbReference>
<dbReference type="PROSITE" id="PS50014">
    <property type="entry name" value="BROMODOMAIN_2"/>
    <property type="match status" value="1"/>
</dbReference>
<feature type="compositionally biased region" description="Polar residues" evidence="7">
    <location>
        <begin position="1700"/>
        <end position="1713"/>
    </location>
</feature>
<feature type="repeat" description="WD" evidence="6">
    <location>
        <begin position="439"/>
        <end position="481"/>
    </location>
</feature>
<feature type="compositionally biased region" description="Polar residues" evidence="7">
    <location>
        <begin position="2020"/>
        <end position="2029"/>
    </location>
</feature>
<dbReference type="Ensembl" id="ENSSSCT00035102305.1">
    <property type="protein sequence ID" value="ENSSSCP00035043619.1"/>
    <property type="gene ID" value="ENSSSCG00035074993.1"/>
</dbReference>
<evidence type="ECO:0000259" key="8">
    <source>
        <dbReference type="PROSITE" id="PS50014"/>
    </source>
</evidence>
<feature type="repeat" description="WD" evidence="6">
    <location>
        <begin position="224"/>
        <end position="265"/>
    </location>
</feature>
<keyword evidence="4 5" id="KW-0103">Bromodomain</keyword>
<feature type="region of interest" description="Disordered" evidence="7">
    <location>
        <begin position="1465"/>
        <end position="1484"/>
    </location>
</feature>
<feature type="compositionally biased region" description="Acidic residues" evidence="7">
    <location>
        <begin position="1641"/>
        <end position="1652"/>
    </location>
</feature>
<evidence type="ECO:0000256" key="3">
    <source>
        <dbReference type="ARBA" id="ARBA00022737"/>
    </source>
</evidence>
<feature type="compositionally biased region" description="Basic and acidic residues" evidence="7">
    <location>
        <begin position="1568"/>
        <end position="1587"/>
    </location>
</feature>
<dbReference type="PANTHER" id="PTHR16266">
    <property type="entry name" value="WD REPEAT DOMAIN 9"/>
    <property type="match status" value="1"/>
</dbReference>
<feature type="compositionally biased region" description="Low complexity" evidence="7">
    <location>
        <begin position="831"/>
        <end position="842"/>
    </location>
</feature>
<evidence type="ECO:0000256" key="2">
    <source>
        <dbReference type="ARBA" id="ARBA00022574"/>
    </source>
</evidence>
<keyword evidence="3" id="KW-0677">Repeat</keyword>
<feature type="compositionally biased region" description="Basic residues" evidence="7">
    <location>
        <begin position="882"/>
        <end position="893"/>
    </location>
</feature>
<feature type="repeat" description="WD" evidence="6">
    <location>
        <begin position="339"/>
        <end position="373"/>
    </location>
</feature>
<evidence type="ECO:0000256" key="1">
    <source>
        <dbReference type="ARBA" id="ARBA00022553"/>
    </source>
</evidence>
<accession>A0A8D1BDE2</accession>
<reference evidence="9" key="1">
    <citation type="submission" date="2025-08" db="UniProtKB">
        <authorList>
            <consortium name="Ensembl"/>
        </authorList>
    </citation>
    <scope>IDENTIFICATION</scope>
</reference>
<keyword evidence="1" id="KW-0597">Phosphoprotein</keyword>
<feature type="compositionally biased region" description="Polar residues" evidence="7">
    <location>
        <begin position="1521"/>
        <end position="1536"/>
    </location>
</feature>
<evidence type="ECO:0000313" key="9">
    <source>
        <dbReference type="Ensembl" id="ENSSSCP00035043619.1"/>
    </source>
</evidence>
<dbReference type="CDD" id="cd05529">
    <property type="entry name" value="Bromo_WDR9_I_like"/>
    <property type="match status" value="1"/>
</dbReference>
<dbReference type="Pfam" id="PF25437">
    <property type="entry name" value="BRWD1_N"/>
    <property type="match status" value="1"/>
</dbReference>
<feature type="region of interest" description="Disordered" evidence="7">
    <location>
        <begin position="637"/>
        <end position="665"/>
    </location>
</feature>
<dbReference type="InterPro" id="IPR001487">
    <property type="entry name" value="Bromodomain"/>
</dbReference>
<feature type="repeat" description="WD" evidence="6">
    <location>
        <begin position="404"/>
        <end position="438"/>
    </location>
</feature>
<feature type="compositionally biased region" description="Acidic residues" evidence="7">
    <location>
        <begin position="1252"/>
        <end position="1263"/>
    </location>
</feature>
<feature type="compositionally biased region" description="Basic and acidic residues" evidence="7">
    <location>
        <begin position="894"/>
        <end position="906"/>
    </location>
</feature>
<dbReference type="Gene3D" id="1.20.920.10">
    <property type="entry name" value="Bromodomain-like"/>
    <property type="match status" value="1"/>
</dbReference>
<dbReference type="InterPro" id="IPR052060">
    <property type="entry name" value="Bromo_WD_repeat"/>
</dbReference>
<name>A0A8D1BDE2_PIG</name>
<dbReference type="Pfam" id="PF00400">
    <property type="entry name" value="WD40"/>
    <property type="match status" value="5"/>
</dbReference>
<dbReference type="FunFam" id="1.20.920.10:FF:000008">
    <property type="entry name" value="Bromodomain and WD repeat domain containing 3"/>
    <property type="match status" value="1"/>
</dbReference>
<dbReference type="Gene3D" id="2.130.10.10">
    <property type="entry name" value="YVTN repeat-like/Quinoprotein amine dehydrogenase"/>
    <property type="match status" value="2"/>
</dbReference>
<dbReference type="PROSITE" id="PS50294">
    <property type="entry name" value="WD_REPEATS_REGION"/>
    <property type="match status" value="5"/>
</dbReference>
<dbReference type="Pfam" id="PF25313">
    <property type="entry name" value="BRWD_AD"/>
    <property type="match status" value="1"/>
</dbReference>
<feature type="compositionally biased region" description="Basic residues" evidence="7">
    <location>
        <begin position="2000"/>
        <end position="2016"/>
    </location>
</feature>
<evidence type="ECO:0000256" key="4">
    <source>
        <dbReference type="ARBA" id="ARBA00023117"/>
    </source>
</evidence>
<dbReference type="SUPFAM" id="SSF50978">
    <property type="entry name" value="WD40 repeat-like"/>
    <property type="match status" value="1"/>
</dbReference>
<feature type="region of interest" description="Disordered" evidence="7">
    <location>
        <begin position="757"/>
        <end position="906"/>
    </location>
</feature>
<dbReference type="PROSITE" id="PS00678">
    <property type="entry name" value="WD_REPEATS_1"/>
    <property type="match status" value="1"/>
</dbReference>
<organism evidence="9 10">
    <name type="scientific">Sus scrofa</name>
    <name type="common">Pig</name>
    <dbReference type="NCBI Taxonomy" id="9823"/>
    <lineage>
        <taxon>Eukaryota</taxon>
        <taxon>Metazoa</taxon>
        <taxon>Chordata</taxon>
        <taxon>Craniata</taxon>
        <taxon>Vertebrata</taxon>
        <taxon>Euteleostomi</taxon>
        <taxon>Mammalia</taxon>
        <taxon>Eutheria</taxon>
        <taxon>Laurasiatheria</taxon>
        <taxon>Artiodactyla</taxon>
        <taxon>Suina</taxon>
        <taxon>Suidae</taxon>
        <taxon>Sus</taxon>
    </lineage>
</organism>
<dbReference type="InterPro" id="IPR036322">
    <property type="entry name" value="WD40_repeat_dom_sf"/>
</dbReference>
<dbReference type="FunFam" id="2.130.10.10:FF:000023">
    <property type="entry name" value="Bromodomain and WD repeat domain containing 1"/>
    <property type="match status" value="1"/>
</dbReference>
<feature type="compositionally biased region" description="Basic residues" evidence="7">
    <location>
        <begin position="1616"/>
        <end position="1625"/>
    </location>
</feature>
<evidence type="ECO:0000256" key="6">
    <source>
        <dbReference type="PROSITE-ProRule" id="PRU00221"/>
    </source>
</evidence>
<feature type="region of interest" description="Disordered" evidence="7">
    <location>
        <begin position="1247"/>
        <end position="1270"/>
    </location>
</feature>
<feature type="compositionally biased region" description="Basic and acidic residues" evidence="7">
    <location>
        <begin position="1497"/>
        <end position="1519"/>
    </location>
</feature>
<dbReference type="PROSITE" id="PS50082">
    <property type="entry name" value="WD_REPEATS_2"/>
    <property type="match status" value="6"/>
</dbReference>
<feature type="region of interest" description="Disordered" evidence="7">
    <location>
        <begin position="2059"/>
        <end position="2079"/>
    </location>
</feature>
<evidence type="ECO:0000313" key="10">
    <source>
        <dbReference type="Proteomes" id="UP000694720"/>
    </source>
</evidence>
<feature type="compositionally biased region" description="Low complexity" evidence="7">
    <location>
        <begin position="1350"/>
        <end position="1387"/>
    </location>
</feature>
<dbReference type="Gene3D" id="2.30.30.1040">
    <property type="match status" value="1"/>
</dbReference>
<feature type="region of interest" description="Disordered" evidence="7">
    <location>
        <begin position="1307"/>
        <end position="1415"/>
    </location>
</feature>
<dbReference type="Pfam" id="PF00439">
    <property type="entry name" value="Bromodomain"/>
    <property type="match status" value="1"/>
</dbReference>
<dbReference type="Proteomes" id="UP000694720">
    <property type="component" value="Unplaced"/>
</dbReference>
<dbReference type="SUPFAM" id="SSF47370">
    <property type="entry name" value="Bromodomain"/>
    <property type="match status" value="1"/>
</dbReference>
<feature type="region of interest" description="Disordered" evidence="7">
    <location>
        <begin position="1495"/>
        <end position="1751"/>
    </location>
</feature>
<protein>
    <submittedName>
        <fullName evidence="9">Bromodomain and WD repeat domain containing 1</fullName>
    </submittedName>
</protein>
<keyword evidence="2 6" id="KW-0853">WD repeat</keyword>
<feature type="region of interest" description="Disordered" evidence="7">
    <location>
        <begin position="1771"/>
        <end position="1898"/>
    </location>
</feature>
<dbReference type="FunFam" id="2.130.10.10:FF:000071">
    <property type="entry name" value="Bromodomain and WD repeat domain containing 1"/>
    <property type="match status" value="1"/>
</dbReference>
<dbReference type="InterPro" id="IPR019775">
    <property type="entry name" value="WD40_repeat_CS"/>
</dbReference>
<dbReference type="FunFam" id="2.30.30.1040:FF:000003">
    <property type="entry name" value="Bromodomain and WD repeat domain containing 1"/>
    <property type="match status" value="1"/>
</dbReference>
<proteinExistence type="predicted"/>
<sequence>MAEPSPARRPVPLIESELYFLIARYLSAGPCRRAAQVLVQELEQYQLLPKRLDWEGNEHNRSYEELVLSNKHVAPDHLLQICQRIGPMLDKEIPPSISRVTSLLGAGRQSLLRTAKDCRHTVWKGSAFAALHRGRPPEMPVNYGSPPNLVEIHRGKQLTGCSTFSTAFPGTMYQHIKMHRRILGHLSAVYCVAFDRTGHRIFTGSDDCLVKIWSTHNGRLLSTLRGHSAEISDMAVNYENTMIAAGSCDKIIRVWCLRTCAPVAVLQGHTGSITSLQFSPMAKGSQRYMVSTGADGTVCFWQWDLESLKFGMFLATGSTDHVIRMYFLGFETPEKIAELESHTDKVDSIQFCNNGDRFLSGSRDGTARIWRFEQLEWRSILLDMATRISGDLSLEEEKFMKPKVTMIAWNQNDSIVVTAVNDHVLKVWNSYTGQLLHNLLGHADEVFVLETHPFDSRIMLSAGHDGSIFIWDITKGTKMKHYFNMIEGQGHGAVFDCKFSQDGQHFACTDSHGHLLIFGFGCSKPYEKIPDQMFFHTDYRPLIRDSNNYVLDEQTQQAPHLMPPPFLVDVDGNPHPTKYQRLVPGRENSSDEHLVPQLGYVATSDGEVIEQIISLQTNDNGERSPEPSVLDGMIRQLQQQQDQRMGADQDALPSGLPNGEETPRRGFRRLSLDIQSPPNIGLRRSGQVEGVRQMHQNAPRSQIATERDLQAWRRRVVVPEVPLGIFRKLEDFRIEKGEEERNLYIIGRKRKTLQLAQKSDSVIVRPQSRPRTCRRRYPNYGGRNLGRRELSSGNESSSSMRHETSCDQSEVSCSSEEEEWKSDRRSESDSESSSDSSSRYSDWTADAGINLQPPLRTSSRRRVTRFCSSSEDEVSTENLSPPKRRRKRKKENKSKKENLRRATPAERADVEHLYEYHPPVWITDTTLRKSPFVPQMGDEVIYFRQGHEAYIEAVRRNNIYELNPNKEPWRKMDLRDQELVKIVGIRYEVGPPTLCCLKLAFIDPATGKLMDKSFSIRYHDMPDVIDFLVLRQFYDEARQRNWQSCDRFRSIIDDAWWFGTVLSQEPYQPQYPDSHFQCYIVRWDNTEIEKLSPWDMEPIPDNVEPPEELGASISVTSDELEKLLYKPQDGEWGQKSRDEECERIISGIDQLLNLDIAAAFAGPVDLCTYPKYCTVVAYPTDLYTIRMRLTNRFYRRLSALVWEVRYIEHNARTFNEPESVIARSAKKITDQLLKFIKNQDCTNISELSNTSENDEQNEDLDDSDLPKTSSGRRRIYSMTLRLSALFEEKMKKISSDFKVGQKFSEKLRRSQRFKRRQNRKCVSRANRSIRNTKQRRLDSQAKGLPELADSPTPSASRRAAYSAGGKTGASVSSGVTSGDSSDSAASSERMRRKKPVTLKNGSTVSGPVSLENGCGRKATRKRVYLSDSDNNSLETDESLKARAGNNRKVLRKCAAVAASKIKLMSDVEENSSSESICSGRKLPHRNASAVARKKLLHNSEDDHSLKSELEEEELKDHHQPSPLSNSHAAQNTGNGDSESESDLRVARKNWHANGYKSHTPAASKTKFLKIESSEEDSNSHDSDDGHNRTAGPSTSGQKLKVESVSEEEEEADSRARRCGGRKHTTGQKNAAFLKKAKVFSDSEDSESEERDGEAERGRTMEITPNSRDLTCEPIAGSRCFSDHVSETDVDSDDEKKTKEQPNNLMKDSTSQDHGQSRKVSRKRVCSSDSDSNSKVVKKSSKAKTGLLRVPRRCAATAASKIKLMSDVEDVPLGNVCTRRRSGRRRPLPLAGTTAKKMVSDSEGDANCEVPSGQYACEGRPPEADSEGGTKGLPQSSDGDSDSEGVPNSGRKSRHTSSLKRSVAPSKTKKSLIGSSEEDSQSHIPGAETGRKCSSESPLVQKAAAENNFEEELNYGLRRWNGRRLRTYGKAPFSKTKVLRDSQEAAETDVKRKRLHPELGNTKRSEKTGSSKCGPDASPKSDSDLGSATESDADCPGDTKTKKRKTKGKAKVVRKGKTFIANVSKTVRPQRQSKRPRLNVDDNDWEDLDYAKSKRVLRPSDIKTRNQGRRTVRYHDGDDERSLENVLDFEDCTL</sequence>
<dbReference type="InterPro" id="IPR036427">
    <property type="entry name" value="Bromodomain-like_sf"/>
</dbReference>
<dbReference type="InterPro" id="IPR015943">
    <property type="entry name" value="WD40/YVTN_repeat-like_dom_sf"/>
</dbReference>
<dbReference type="InterPro" id="IPR057452">
    <property type="entry name" value="BRWD/PHIP_N"/>
</dbReference>
<dbReference type="InterPro" id="IPR001680">
    <property type="entry name" value="WD40_rpt"/>
</dbReference>
<feature type="compositionally biased region" description="Low complexity" evidence="7">
    <location>
        <begin position="637"/>
        <end position="651"/>
    </location>
</feature>